<evidence type="ECO:0000313" key="3">
    <source>
        <dbReference type="Proteomes" id="UP000034616"/>
    </source>
</evidence>
<feature type="transmembrane region" description="Helical" evidence="1">
    <location>
        <begin position="301"/>
        <end position="321"/>
    </location>
</feature>
<organism evidence="2 3">
    <name type="scientific">Candidatus Uhrbacteria bacterium GW2011_GWC2_41_11</name>
    <dbReference type="NCBI Taxonomy" id="1618985"/>
    <lineage>
        <taxon>Bacteria</taxon>
        <taxon>Candidatus Uhriibacteriota</taxon>
    </lineage>
</organism>
<dbReference type="EMBL" id="LCAH01000005">
    <property type="protein sequence ID" value="KKR87144.1"/>
    <property type="molecule type" value="Genomic_DNA"/>
</dbReference>
<evidence type="ECO:0000313" key="2">
    <source>
        <dbReference type="EMBL" id="KKR87144.1"/>
    </source>
</evidence>
<accession>A0A0G0UDY6</accession>
<dbReference type="AlphaFoldDB" id="A0A0G0UDY6"/>
<name>A0A0G0UDY6_9BACT</name>
<keyword evidence="1" id="KW-0812">Transmembrane</keyword>
<feature type="transmembrane region" description="Helical" evidence="1">
    <location>
        <begin position="420"/>
        <end position="442"/>
    </location>
</feature>
<keyword evidence="1" id="KW-0472">Membrane</keyword>
<keyword evidence="1" id="KW-1133">Transmembrane helix</keyword>
<reference evidence="2 3" key="1">
    <citation type="journal article" date="2015" name="Nature">
        <title>rRNA introns, odd ribosomes, and small enigmatic genomes across a large radiation of phyla.</title>
        <authorList>
            <person name="Brown C.T."/>
            <person name="Hug L.A."/>
            <person name="Thomas B.C."/>
            <person name="Sharon I."/>
            <person name="Castelle C.J."/>
            <person name="Singh A."/>
            <person name="Wilkins M.J."/>
            <person name="Williams K.H."/>
            <person name="Banfield J.F."/>
        </authorList>
    </citation>
    <scope>NUCLEOTIDE SEQUENCE [LARGE SCALE GENOMIC DNA]</scope>
</reference>
<dbReference type="Proteomes" id="UP000034616">
    <property type="component" value="Unassembled WGS sequence"/>
</dbReference>
<feature type="transmembrane region" description="Helical" evidence="1">
    <location>
        <begin position="396"/>
        <end position="414"/>
    </location>
</feature>
<protein>
    <submittedName>
        <fullName evidence="2">Uncharacterized protein</fullName>
    </submittedName>
</protein>
<evidence type="ECO:0000256" key="1">
    <source>
        <dbReference type="SAM" id="Phobius"/>
    </source>
</evidence>
<proteinExistence type="predicted"/>
<gene>
    <name evidence="2" type="ORF">UU35_C0005G0018</name>
</gene>
<comment type="caution">
    <text evidence="2">The sequence shown here is derived from an EMBL/GenBank/DDBJ whole genome shotgun (WGS) entry which is preliminary data.</text>
</comment>
<feature type="transmembrane region" description="Helical" evidence="1">
    <location>
        <begin position="333"/>
        <end position="354"/>
    </location>
</feature>
<sequence>MNDRFLQALISTVQRTQQSKPSEGEMITLSETVSAAAAFYETIRNSLEYDEEHLLRRNAIRRILKRRWGEESWERLGADLLHELIWARYLPNKGIPVTAIGDISCTLHKYQPLFLRAEDLGRGRARTIAWLFDLLSAELEYQLCPPLVEESLASFCYQDLKFRLEWAAHSVKSEDHDLQLYLAVHRAIMKSNVATLRFRLFTLYYPEWVKSPDEKVRETVAGHLSDIMEAVERQIHHPAAHRLFRLIQRQAVAYHILGDLVTKHAFQFEDLLADSKHFQKEITIACTARYDRFQTKIRRSVLRAVAFLFFTKTVLALIIELPYDFAVAKTTNFYPLATNIIFHPLLLGMIGLTVRIPEQKNTVVVYAALRSIVGMDEPVKLRFSPVRRWAKGVPRTIFDVLYGVMFIVSVSVIIRVLKEFHFNALSITFFLFFLSLVTFFGLKIRGSRRELVMFETGTNIWSILFDLFLLPIVRLGRWVSMRAPRINIFLFFFDFIIEAPFKSAIRLIEGWFAFLREKREEI</sequence>